<comment type="caution">
    <text evidence="1">The sequence shown here is derived from an EMBL/GenBank/DDBJ whole genome shotgun (WGS) entry which is preliminary data.</text>
</comment>
<protein>
    <submittedName>
        <fullName evidence="1">Killer suppression protein HigA</fullName>
    </submittedName>
</protein>
<dbReference type="EMBL" id="SETE01000004">
    <property type="protein sequence ID" value="RYM33585.1"/>
    <property type="molecule type" value="Genomic_DNA"/>
</dbReference>
<proteinExistence type="predicted"/>
<dbReference type="InterPro" id="IPR035093">
    <property type="entry name" value="RelE/ParE_toxin_dom_sf"/>
</dbReference>
<organism evidence="1 2">
    <name type="scientific">Brumimicrobium glaciale</name>
    <dbReference type="NCBI Taxonomy" id="200475"/>
    <lineage>
        <taxon>Bacteria</taxon>
        <taxon>Pseudomonadati</taxon>
        <taxon>Bacteroidota</taxon>
        <taxon>Flavobacteriia</taxon>
        <taxon>Flavobacteriales</taxon>
        <taxon>Crocinitomicaceae</taxon>
        <taxon>Brumimicrobium</taxon>
    </lineage>
</organism>
<accession>A0A4Q4KK44</accession>
<sequence length="110" mass="13063">MDISFNDNKLRKYANNDSQAIKKLGQRRAKLYKQRLDDLFDAQTLEEVRYLPGNFHELTSDRKGQWACNLDHPYRLIFEPHESPIPINESGKYIWIEIKGVEIIEIVDYH</sequence>
<dbReference type="SUPFAM" id="SSF143011">
    <property type="entry name" value="RelE-like"/>
    <property type="match status" value="1"/>
</dbReference>
<dbReference type="Proteomes" id="UP000293952">
    <property type="component" value="Unassembled WGS sequence"/>
</dbReference>
<evidence type="ECO:0000313" key="1">
    <source>
        <dbReference type="EMBL" id="RYM33585.1"/>
    </source>
</evidence>
<dbReference type="AlphaFoldDB" id="A0A4Q4KK44"/>
<gene>
    <name evidence="1" type="ORF">ERX46_11655</name>
</gene>
<reference evidence="1 2" key="1">
    <citation type="submission" date="2019-02" db="EMBL/GenBank/DDBJ databases">
        <title>Genome sequence of the sea-ice species Brumimicrobium glaciale.</title>
        <authorList>
            <person name="Bowman J.P."/>
        </authorList>
    </citation>
    <scope>NUCLEOTIDE SEQUENCE [LARGE SCALE GENOMIC DNA]</scope>
    <source>
        <strain evidence="1 2">IC156</strain>
    </source>
</reference>
<dbReference type="RefSeq" id="WP_130094045.1">
    <property type="nucleotide sequence ID" value="NZ_SETE01000004.1"/>
</dbReference>
<name>A0A4Q4KK44_9FLAO</name>
<keyword evidence="2" id="KW-1185">Reference proteome</keyword>
<dbReference type="OrthoDB" id="9801026at2"/>
<dbReference type="Gene3D" id="3.30.2310.20">
    <property type="entry name" value="RelE-like"/>
    <property type="match status" value="1"/>
</dbReference>
<evidence type="ECO:0000313" key="2">
    <source>
        <dbReference type="Proteomes" id="UP000293952"/>
    </source>
</evidence>